<name>A0ABQ9G5K0_9NEOP</name>
<evidence type="ECO:0000256" key="1">
    <source>
        <dbReference type="SAM" id="Phobius"/>
    </source>
</evidence>
<accession>A0ABQ9G5K0</accession>
<feature type="transmembrane region" description="Helical" evidence="1">
    <location>
        <begin position="29"/>
        <end position="49"/>
    </location>
</feature>
<keyword evidence="1" id="KW-0812">Transmembrane</keyword>
<proteinExistence type="predicted"/>
<evidence type="ECO:0000313" key="2">
    <source>
        <dbReference type="EMBL" id="KAJ8866756.1"/>
    </source>
</evidence>
<organism evidence="2 3">
    <name type="scientific">Dryococelus australis</name>
    <dbReference type="NCBI Taxonomy" id="614101"/>
    <lineage>
        <taxon>Eukaryota</taxon>
        <taxon>Metazoa</taxon>
        <taxon>Ecdysozoa</taxon>
        <taxon>Arthropoda</taxon>
        <taxon>Hexapoda</taxon>
        <taxon>Insecta</taxon>
        <taxon>Pterygota</taxon>
        <taxon>Neoptera</taxon>
        <taxon>Polyneoptera</taxon>
        <taxon>Phasmatodea</taxon>
        <taxon>Verophasmatodea</taxon>
        <taxon>Anareolatae</taxon>
        <taxon>Phasmatidae</taxon>
        <taxon>Eurycanthinae</taxon>
        <taxon>Dryococelus</taxon>
    </lineage>
</organism>
<feature type="transmembrane region" description="Helical" evidence="1">
    <location>
        <begin position="56"/>
        <end position="75"/>
    </location>
</feature>
<keyword evidence="3" id="KW-1185">Reference proteome</keyword>
<comment type="caution">
    <text evidence="2">The sequence shown here is derived from an EMBL/GenBank/DDBJ whole genome shotgun (WGS) entry which is preliminary data.</text>
</comment>
<dbReference type="EMBL" id="JARBHB010000016">
    <property type="protein sequence ID" value="KAJ8866756.1"/>
    <property type="molecule type" value="Genomic_DNA"/>
</dbReference>
<evidence type="ECO:0000313" key="3">
    <source>
        <dbReference type="Proteomes" id="UP001159363"/>
    </source>
</evidence>
<gene>
    <name evidence="2" type="ORF">PR048_032617</name>
</gene>
<keyword evidence="1" id="KW-0472">Membrane</keyword>
<dbReference type="Proteomes" id="UP001159363">
    <property type="component" value="Chromosome 15"/>
</dbReference>
<keyword evidence="1" id="KW-1133">Transmembrane helix</keyword>
<protein>
    <submittedName>
        <fullName evidence="2">Uncharacterized protein</fullName>
    </submittedName>
</protein>
<reference evidence="2 3" key="1">
    <citation type="submission" date="2023-02" db="EMBL/GenBank/DDBJ databases">
        <title>LHISI_Scaffold_Assembly.</title>
        <authorList>
            <person name="Stuart O.P."/>
            <person name="Cleave R."/>
            <person name="Magrath M.J.L."/>
            <person name="Mikheyev A.S."/>
        </authorList>
    </citation>
    <scope>NUCLEOTIDE SEQUENCE [LARGE SCALE GENOMIC DNA]</scope>
    <source>
        <strain evidence="2">Daus_M_001</strain>
        <tissue evidence="2">Leg muscle</tissue>
    </source>
</reference>
<sequence length="508" mass="56295">MAAVIVVLVAVVVVAAVMAVPVMVLAVVVVAVVMVDVVVVAVVAKVLVVAVVARPVMVVAVVVVALVMVMADVVARQGRKAKSAALKCKIHDREVHCNCMNVSSDKSHLLRAITPHVLFLTPENRIYPQLNGSKGNTGNQKMLDEVELRAERFDRRLTAKSYGCRLVRHTDAESSLKRERKQDETPHTVHKREDRIAATHNQYAKDLIRHDVTLANLRHSTAIGYSRKSSPCPADSTPHPTSALIGRYLISLGRFRDTPALAHSERQAKKPLNISLTCVSGYVFLISPKMVGNGTKRTIIPCLPYARLQHRSSKLDPRSDLRSTQKTVAPFEFRAGLEIEMKFISNRQNWRFEISIRDQQPSSTKKIQNHEISSVQHFYIETKIKLDPGSELGSSDLESGKIAHFIENSLYHTARTFRPSNKGGVVVRLLTSRLGEPDSIPGGAALGFLHVGIVPDDAAGRRIFSEISRFPRLFIPALLYSTAHTIQKIKTSPHAAELGYGWQHYHRD</sequence>